<reference evidence="7" key="2">
    <citation type="submission" date="2023-06" db="EMBL/GenBank/DDBJ databases">
        <authorList>
            <person name="Ma L."/>
            <person name="Liu K.-W."/>
            <person name="Li Z."/>
            <person name="Hsiao Y.-Y."/>
            <person name="Qi Y."/>
            <person name="Fu T."/>
            <person name="Tang G."/>
            <person name="Zhang D."/>
            <person name="Sun W.-H."/>
            <person name="Liu D.-K."/>
            <person name="Li Y."/>
            <person name="Chen G.-Z."/>
            <person name="Liu X.-D."/>
            <person name="Liao X.-Y."/>
            <person name="Jiang Y.-T."/>
            <person name="Yu X."/>
            <person name="Hao Y."/>
            <person name="Huang J."/>
            <person name="Zhao X.-W."/>
            <person name="Ke S."/>
            <person name="Chen Y.-Y."/>
            <person name="Wu W.-L."/>
            <person name="Hsu J.-L."/>
            <person name="Lin Y.-F."/>
            <person name="Huang M.-D."/>
            <person name="Li C.-Y."/>
            <person name="Huang L."/>
            <person name="Wang Z.-W."/>
            <person name="Zhao X."/>
            <person name="Zhong W.-Y."/>
            <person name="Peng D.-H."/>
            <person name="Ahmad S."/>
            <person name="Lan S."/>
            <person name="Zhang J.-S."/>
            <person name="Tsai W.-C."/>
            <person name="Van De Peer Y."/>
            <person name="Liu Z.-J."/>
        </authorList>
    </citation>
    <scope>NUCLEOTIDE SEQUENCE</scope>
    <source>
        <strain evidence="7">CP</strain>
        <tissue evidence="7">Leaves</tissue>
    </source>
</reference>
<dbReference type="PANTHER" id="PTHR45811">
    <property type="entry name" value="COPPER TRANSPORT PROTEIN FAMILY-RELATED"/>
    <property type="match status" value="1"/>
</dbReference>
<keyword evidence="9" id="KW-1185">Reference proteome</keyword>
<protein>
    <recommendedName>
        <fullName evidence="6">HMA domain-containing protein</fullName>
    </recommendedName>
</protein>
<dbReference type="SUPFAM" id="SSF55008">
    <property type="entry name" value="HMA, heavy metal-associated domain"/>
    <property type="match status" value="1"/>
</dbReference>
<feature type="domain" description="HMA" evidence="6">
    <location>
        <begin position="6"/>
        <end position="69"/>
    </location>
</feature>
<proteinExistence type="inferred from homology"/>
<evidence type="ECO:0000256" key="3">
    <source>
        <dbReference type="ARBA" id="ARBA00023288"/>
    </source>
</evidence>
<accession>A0AAV9CN71</accession>
<sequence length="172" mass="19241">MVGLQQKVVVKLISMVDSKTKQKAIEAAADIYGIDSIAVDLKEQKMTIIGDMDTIAIAKKLRKIGHRKQISRHNLPFCVPCSCNEAIQDSGMRDGNPMLLIQAILLFLGECCGKNVVNILPFSSDGNQLLCCVIWENHFNSCGLMQASRRPSWEMRGISSHEKGHRYRKPKK</sequence>
<evidence type="ECO:0000313" key="9">
    <source>
        <dbReference type="Proteomes" id="UP001180020"/>
    </source>
</evidence>
<keyword evidence="2" id="KW-0479">Metal-binding</keyword>
<organism evidence="7 9">
    <name type="scientific">Acorus calamus</name>
    <name type="common">Sweet flag</name>
    <dbReference type="NCBI Taxonomy" id="4465"/>
    <lineage>
        <taxon>Eukaryota</taxon>
        <taxon>Viridiplantae</taxon>
        <taxon>Streptophyta</taxon>
        <taxon>Embryophyta</taxon>
        <taxon>Tracheophyta</taxon>
        <taxon>Spermatophyta</taxon>
        <taxon>Magnoliopsida</taxon>
        <taxon>Liliopsida</taxon>
        <taxon>Acoraceae</taxon>
        <taxon>Acorus</taxon>
    </lineage>
</organism>
<name>A0AAV9CN71_ACOCL</name>
<evidence type="ECO:0000256" key="2">
    <source>
        <dbReference type="ARBA" id="ARBA00022723"/>
    </source>
</evidence>
<keyword evidence="1" id="KW-0488">Methylation</keyword>
<dbReference type="Pfam" id="PF00403">
    <property type="entry name" value="HMA"/>
    <property type="match status" value="1"/>
</dbReference>
<comment type="caution">
    <text evidence="7">The sequence shown here is derived from an EMBL/GenBank/DDBJ whole genome shotgun (WGS) entry which is preliminary data.</text>
</comment>
<evidence type="ECO:0000256" key="1">
    <source>
        <dbReference type="ARBA" id="ARBA00022481"/>
    </source>
</evidence>
<evidence type="ECO:0000259" key="6">
    <source>
        <dbReference type="PROSITE" id="PS50846"/>
    </source>
</evidence>
<evidence type="ECO:0000256" key="4">
    <source>
        <dbReference type="ARBA" id="ARBA00023289"/>
    </source>
</evidence>
<comment type="similarity">
    <text evidence="5">Belongs to the HIPP family.</text>
</comment>
<reference evidence="7" key="1">
    <citation type="journal article" date="2023" name="Nat. Commun.">
        <title>Diploid and tetraploid genomes of Acorus and the evolution of monocots.</title>
        <authorList>
            <person name="Ma L."/>
            <person name="Liu K.W."/>
            <person name="Li Z."/>
            <person name="Hsiao Y.Y."/>
            <person name="Qi Y."/>
            <person name="Fu T."/>
            <person name="Tang G.D."/>
            <person name="Zhang D."/>
            <person name="Sun W.H."/>
            <person name="Liu D.K."/>
            <person name="Li Y."/>
            <person name="Chen G.Z."/>
            <person name="Liu X.D."/>
            <person name="Liao X.Y."/>
            <person name="Jiang Y.T."/>
            <person name="Yu X."/>
            <person name="Hao Y."/>
            <person name="Huang J."/>
            <person name="Zhao X.W."/>
            <person name="Ke S."/>
            <person name="Chen Y.Y."/>
            <person name="Wu W.L."/>
            <person name="Hsu J.L."/>
            <person name="Lin Y.F."/>
            <person name="Huang M.D."/>
            <person name="Li C.Y."/>
            <person name="Huang L."/>
            <person name="Wang Z.W."/>
            <person name="Zhao X."/>
            <person name="Zhong W.Y."/>
            <person name="Peng D.H."/>
            <person name="Ahmad S."/>
            <person name="Lan S."/>
            <person name="Zhang J.S."/>
            <person name="Tsai W.C."/>
            <person name="Van de Peer Y."/>
            <person name="Liu Z.J."/>
        </authorList>
    </citation>
    <scope>NUCLEOTIDE SEQUENCE</scope>
    <source>
        <strain evidence="7">CP</strain>
    </source>
</reference>
<dbReference type="EMBL" id="JAUJYO010000006">
    <property type="protein sequence ID" value="KAK1315055.1"/>
    <property type="molecule type" value="Genomic_DNA"/>
</dbReference>
<dbReference type="PANTHER" id="PTHR45811:SF11">
    <property type="entry name" value="METAL-ASSOCIATED DOMAIN, PUTATIVE-RELATED"/>
    <property type="match status" value="1"/>
</dbReference>
<gene>
    <name evidence="8" type="ORF">QJS10_CPA06g00334</name>
    <name evidence="7" type="ORF">QJS10_CPB18g01543</name>
</gene>
<dbReference type="PROSITE" id="PS50846">
    <property type="entry name" value="HMA_2"/>
    <property type="match status" value="1"/>
</dbReference>
<dbReference type="Gene3D" id="3.30.70.100">
    <property type="match status" value="1"/>
</dbReference>
<dbReference type="InterPro" id="IPR051863">
    <property type="entry name" value="HIPP"/>
</dbReference>
<evidence type="ECO:0000256" key="5">
    <source>
        <dbReference type="ARBA" id="ARBA00024045"/>
    </source>
</evidence>
<keyword evidence="4" id="KW-0636">Prenylation</keyword>
<dbReference type="Proteomes" id="UP001180020">
    <property type="component" value="Unassembled WGS sequence"/>
</dbReference>
<dbReference type="InterPro" id="IPR006121">
    <property type="entry name" value="HMA_dom"/>
</dbReference>
<evidence type="ECO:0000313" key="8">
    <source>
        <dbReference type="EMBL" id="KAK1315055.1"/>
    </source>
</evidence>
<dbReference type="GO" id="GO:0046872">
    <property type="term" value="F:metal ion binding"/>
    <property type="evidence" value="ECO:0007669"/>
    <property type="project" value="UniProtKB-KW"/>
</dbReference>
<keyword evidence="3" id="KW-0449">Lipoprotein</keyword>
<dbReference type="AlphaFoldDB" id="A0AAV9CN71"/>
<evidence type="ECO:0000313" key="7">
    <source>
        <dbReference type="EMBL" id="KAK1289819.1"/>
    </source>
</evidence>
<dbReference type="EMBL" id="JAUJYO010000018">
    <property type="protein sequence ID" value="KAK1289819.1"/>
    <property type="molecule type" value="Genomic_DNA"/>
</dbReference>
<dbReference type="InterPro" id="IPR036163">
    <property type="entry name" value="HMA_dom_sf"/>
</dbReference>